<dbReference type="Gene3D" id="3.30.70.80">
    <property type="entry name" value="Peptidase S8 propeptide/proteinase inhibitor I9"/>
    <property type="match status" value="1"/>
</dbReference>
<comment type="caution">
    <text evidence="8">The sequence shown here is derived from an EMBL/GenBank/DDBJ whole genome shotgun (WGS) entry which is preliminary data.</text>
</comment>
<accession>A0AAP0RCJ3</accession>
<gene>
    <name evidence="8" type="ORF">L1049_022251</name>
</gene>
<feature type="signal peptide" evidence="6">
    <location>
        <begin position="1"/>
        <end position="30"/>
    </location>
</feature>
<dbReference type="EMBL" id="JBBPBK010000011">
    <property type="protein sequence ID" value="KAK9274994.1"/>
    <property type="molecule type" value="Genomic_DNA"/>
</dbReference>
<evidence type="ECO:0000313" key="8">
    <source>
        <dbReference type="EMBL" id="KAK9274994.1"/>
    </source>
</evidence>
<comment type="similarity">
    <text evidence="1">Belongs to the peptidase S8 family.</text>
</comment>
<evidence type="ECO:0000256" key="6">
    <source>
        <dbReference type="SAM" id="SignalP"/>
    </source>
</evidence>
<dbReference type="InterPro" id="IPR037045">
    <property type="entry name" value="S8pro/Inhibitor_I9_sf"/>
</dbReference>
<dbReference type="Proteomes" id="UP001415857">
    <property type="component" value="Unassembled WGS sequence"/>
</dbReference>
<keyword evidence="3 6" id="KW-0732">Signal</keyword>
<reference evidence="8 9" key="1">
    <citation type="journal article" date="2024" name="Plant J.">
        <title>Genome sequences and population genomics reveal climatic adaptation and genomic divergence between two closely related sweetgum species.</title>
        <authorList>
            <person name="Xu W.Q."/>
            <person name="Ren C.Q."/>
            <person name="Zhang X.Y."/>
            <person name="Comes H.P."/>
            <person name="Liu X.H."/>
            <person name="Li Y.G."/>
            <person name="Kettle C.J."/>
            <person name="Jalonen R."/>
            <person name="Gaisberger H."/>
            <person name="Ma Y.Z."/>
            <person name="Qiu Y.X."/>
        </authorList>
    </citation>
    <scope>NUCLEOTIDE SEQUENCE [LARGE SCALE GENOMIC DNA]</scope>
    <source>
        <strain evidence="8">Hangzhou</strain>
    </source>
</reference>
<evidence type="ECO:0000259" key="7">
    <source>
        <dbReference type="Pfam" id="PF05922"/>
    </source>
</evidence>
<keyword evidence="5" id="KW-0720">Serine protease</keyword>
<dbReference type="SUPFAM" id="SSF52743">
    <property type="entry name" value="Subtilisin-like"/>
    <property type="match status" value="1"/>
</dbReference>
<evidence type="ECO:0000256" key="4">
    <source>
        <dbReference type="ARBA" id="ARBA00022801"/>
    </source>
</evidence>
<dbReference type="InterPro" id="IPR010259">
    <property type="entry name" value="S8pro/Inhibitor_I9"/>
</dbReference>
<dbReference type="FunFam" id="3.30.70.80:FF:000002">
    <property type="entry name" value="Subtilisin-like protease SBT5.3"/>
    <property type="match status" value="1"/>
</dbReference>
<keyword evidence="9" id="KW-1185">Reference proteome</keyword>
<dbReference type="AlphaFoldDB" id="A0AAP0RCJ3"/>
<dbReference type="GO" id="GO:0006508">
    <property type="term" value="P:proteolysis"/>
    <property type="evidence" value="ECO:0007669"/>
    <property type="project" value="UniProtKB-KW"/>
</dbReference>
<name>A0AAP0RCJ3_LIQFO</name>
<dbReference type="PANTHER" id="PTHR48222:SF4">
    <property type="entry name" value="PROTEINASE INHIBITOR, PROPEPTIDE"/>
    <property type="match status" value="1"/>
</dbReference>
<organism evidence="8 9">
    <name type="scientific">Liquidambar formosana</name>
    <name type="common">Formosan gum</name>
    <dbReference type="NCBI Taxonomy" id="63359"/>
    <lineage>
        <taxon>Eukaryota</taxon>
        <taxon>Viridiplantae</taxon>
        <taxon>Streptophyta</taxon>
        <taxon>Embryophyta</taxon>
        <taxon>Tracheophyta</taxon>
        <taxon>Spermatophyta</taxon>
        <taxon>Magnoliopsida</taxon>
        <taxon>eudicotyledons</taxon>
        <taxon>Gunneridae</taxon>
        <taxon>Pentapetalae</taxon>
        <taxon>Saxifragales</taxon>
        <taxon>Altingiaceae</taxon>
        <taxon>Liquidambar</taxon>
    </lineage>
</organism>
<sequence length="173" mass="19220">MDTNSRNWRGPRRNHLLMILALILLQHVHISAILAEATSHVHIVYMGEKQHKDPATIRQSHHKMLSTLLGSKEAGRSSILYSYKHGFSGFAARLTESQAEEIAGFPGVVQVIPNRIHKLHTTRSWDFLGLHHHSAKNLLTESNMGEGVIIGMIDSGNITSGKSNTSLKRCSKT</sequence>
<protein>
    <recommendedName>
        <fullName evidence="7">Inhibitor I9 domain-containing protein</fullName>
    </recommendedName>
</protein>
<feature type="chain" id="PRO_5042868792" description="Inhibitor I9 domain-containing protein" evidence="6">
    <location>
        <begin position="31"/>
        <end position="173"/>
    </location>
</feature>
<feature type="domain" description="Inhibitor I9" evidence="7">
    <location>
        <begin position="41"/>
        <end position="120"/>
    </location>
</feature>
<evidence type="ECO:0000313" key="9">
    <source>
        <dbReference type="Proteomes" id="UP001415857"/>
    </source>
</evidence>
<evidence type="ECO:0000256" key="3">
    <source>
        <dbReference type="ARBA" id="ARBA00022729"/>
    </source>
</evidence>
<evidence type="ECO:0000256" key="5">
    <source>
        <dbReference type="ARBA" id="ARBA00022825"/>
    </source>
</evidence>
<proteinExistence type="inferred from homology"/>
<evidence type="ECO:0000256" key="2">
    <source>
        <dbReference type="ARBA" id="ARBA00022670"/>
    </source>
</evidence>
<evidence type="ECO:0000256" key="1">
    <source>
        <dbReference type="ARBA" id="ARBA00011073"/>
    </source>
</evidence>
<dbReference type="Pfam" id="PF05922">
    <property type="entry name" value="Inhibitor_I9"/>
    <property type="match status" value="1"/>
</dbReference>
<dbReference type="PANTHER" id="PTHR48222">
    <property type="entry name" value="PROTEINASE INHIBITOR, PROPEPTIDE"/>
    <property type="match status" value="1"/>
</dbReference>
<keyword evidence="4" id="KW-0378">Hydrolase</keyword>
<keyword evidence="2" id="KW-0645">Protease</keyword>
<dbReference type="InterPro" id="IPR036852">
    <property type="entry name" value="Peptidase_S8/S53_dom_sf"/>
</dbReference>
<dbReference type="GO" id="GO:0004252">
    <property type="term" value="F:serine-type endopeptidase activity"/>
    <property type="evidence" value="ECO:0007669"/>
    <property type="project" value="InterPro"/>
</dbReference>